<evidence type="ECO:0000256" key="1">
    <source>
        <dbReference type="ARBA" id="ARBA00004651"/>
    </source>
</evidence>
<evidence type="ECO:0000256" key="4">
    <source>
        <dbReference type="ARBA" id="ARBA00022475"/>
    </source>
</evidence>
<dbReference type="AlphaFoldDB" id="A0A2T3QLX1"/>
<dbReference type="EMBL" id="UATL01000001">
    <property type="protein sequence ID" value="SPY28074.1"/>
    <property type="molecule type" value="Genomic_DNA"/>
</dbReference>
<dbReference type="GO" id="GO:0005506">
    <property type="term" value="F:iron ion binding"/>
    <property type="evidence" value="ECO:0007669"/>
    <property type="project" value="InterPro"/>
</dbReference>
<evidence type="ECO:0000256" key="8">
    <source>
        <dbReference type="ARBA" id="ARBA00022982"/>
    </source>
</evidence>
<reference evidence="15 17" key="2">
    <citation type="submission" date="2018-06" db="EMBL/GenBank/DDBJ databases">
        <authorList>
            <consortium name="Pathogen Informatics"/>
            <person name="Doyle S."/>
        </authorList>
    </citation>
    <scope>NUCLEOTIDE SEQUENCE [LARGE SCALE GENOMIC DNA]</scope>
    <source>
        <strain evidence="15 17">NCTC11647</strain>
    </source>
</reference>
<sequence length="234" mass="27045">MANDTVLYKRSYMFSFLIRVCHWLRALSIVGLVITGFYIAWPFLVRPESTNVLQQGWIRFAHEIFGFLLLAITAVRFYLFFFSQKSKAERMSFKDAFSIKSWIQQFKAYFFVGLPPHRGAYGPLQLVAYAGISVVAVFMCITGLTLYANVYHQGIGGMLWPMAEWVTYIMGGLAEVRQWHHIMTWAFIIFVLGHVYMVIWTGIRFRTGSADAIMSGYAYHPVHVKPEDVEEEKH</sequence>
<dbReference type="PANTHER" id="PTHR30485">
    <property type="entry name" value="NI/FE-HYDROGENASE 1 B-TYPE CYTOCHROME SUBUNIT"/>
    <property type="match status" value="1"/>
</dbReference>
<dbReference type="PROSITE" id="PS00882">
    <property type="entry name" value="NI_HGENASE_CYTB_1"/>
    <property type="match status" value="1"/>
</dbReference>
<dbReference type="InterPro" id="IPR011577">
    <property type="entry name" value="Cyt_b561_bac/Ni-Hgenase"/>
</dbReference>
<keyword evidence="7" id="KW-0479">Metal-binding</keyword>
<evidence type="ECO:0000313" key="16">
    <source>
        <dbReference type="Proteomes" id="UP000241404"/>
    </source>
</evidence>
<evidence type="ECO:0000313" key="15">
    <source>
        <dbReference type="EMBL" id="SPY28074.1"/>
    </source>
</evidence>
<evidence type="ECO:0000256" key="11">
    <source>
        <dbReference type="ARBA" id="ARBA00023136"/>
    </source>
</evidence>
<dbReference type="Proteomes" id="UP000241404">
    <property type="component" value="Unassembled WGS sequence"/>
</dbReference>
<dbReference type="PRINTS" id="PR00161">
    <property type="entry name" value="NIHGNASECYTB"/>
</dbReference>
<organism evidence="15 17">
    <name type="scientific">Photobacterium damselae</name>
    <dbReference type="NCBI Taxonomy" id="38293"/>
    <lineage>
        <taxon>Bacteria</taxon>
        <taxon>Pseudomonadati</taxon>
        <taxon>Pseudomonadota</taxon>
        <taxon>Gammaproteobacteria</taxon>
        <taxon>Vibrionales</taxon>
        <taxon>Vibrionaceae</taxon>
        <taxon>Photobacterium</taxon>
    </lineage>
</organism>
<dbReference type="GO" id="GO:0020037">
    <property type="term" value="F:heme binding"/>
    <property type="evidence" value="ECO:0007669"/>
    <property type="project" value="TreeGrafter"/>
</dbReference>
<dbReference type="InterPro" id="IPR016174">
    <property type="entry name" value="Di-haem_cyt_TM"/>
</dbReference>
<gene>
    <name evidence="15" type="primary">hydC</name>
    <name evidence="14" type="synonym">cybH</name>
    <name evidence="14" type="ORF">CTM90_17145</name>
    <name evidence="15" type="ORF">NCTC11647_01161</name>
</gene>
<dbReference type="Gene3D" id="1.20.950.20">
    <property type="entry name" value="Transmembrane di-heme cytochromes, Chain C"/>
    <property type="match status" value="1"/>
</dbReference>
<keyword evidence="4" id="KW-1003">Cell membrane</keyword>
<proteinExistence type="inferred from homology"/>
<feature type="domain" description="Cytochrome b561 bacterial/Ni-hydrogenase" evidence="13">
    <location>
        <begin position="14"/>
        <end position="216"/>
    </location>
</feature>
<dbReference type="GO" id="GO:0005886">
    <property type="term" value="C:plasma membrane"/>
    <property type="evidence" value="ECO:0007669"/>
    <property type="project" value="UniProtKB-SubCell"/>
</dbReference>
<evidence type="ECO:0000313" key="17">
    <source>
        <dbReference type="Proteomes" id="UP000251647"/>
    </source>
</evidence>
<dbReference type="EMBL" id="PYMM01000015">
    <property type="protein sequence ID" value="PSU15377.1"/>
    <property type="molecule type" value="Genomic_DNA"/>
</dbReference>
<dbReference type="Pfam" id="PF01292">
    <property type="entry name" value="Ni_hydr_CYTB"/>
    <property type="match status" value="1"/>
</dbReference>
<dbReference type="OrthoDB" id="197262at2"/>
<feature type="transmembrane region" description="Helical" evidence="12">
    <location>
        <begin position="20"/>
        <end position="44"/>
    </location>
</feature>
<dbReference type="GO" id="GO:0009055">
    <property type="term" value="F:electron transfer activity"/>
    <property type="evidence" value="ECO:0007669"/>
    <property type="project" value="InterPro"/>
</dbReference>
<accession>A0A2T3QLX1</accession>
<dbReference type="InterPro" id="IPR051542">
    <property type="entry name" value="Hydrogenase_cytochrome"/>
</dbReference>
<dbReference type="InterPro" id="IPR000516">
    <property type="entry name" value="Ni-dep_Hydgase_cyt-B"/>
</dbReference>
<keyword evidence="3" id="KW-0813">Transport</keyword>
<evidence type="ECO:0000256" key="6">
    <source>
        <dbReference type="ARBA" id="ARBA00022692"/>
    </source>
</evidence>
<keyword evidence="8" id="KW-0249">Electron transport</keyword>
<dbReference type="PANTHER" id="PTHR30485:SF0">
    <property type="entry name" value="NI_FE-HYDROGENASE 1 B-TYPE CYTOCHROME SUBUNIT-RELATED"/>
    <property type="match status" value="1"/>
</dbReference>
<evidence type="ECO:0000256" key="9">
    <source>
        <dbReference type="ARBA" id="ARBA00022989"/>
    </source>
</evidence>
<keyword evidence="6 12" id="KW-0812">Transmembrane</keyword>
<evidence type="ECO:0000256" key="7">
    <source>
        <dbReference type="ARBA" id="ARBA00022723"/>
    </source>
</evidence>
<dbReference type="SUPFAM" id="SSF81342">
    <property type="entry name" value="Transmembrane di-heme cytochromes"/>
    <property type="match status" value="1"/>
</dbReference>
<keyword evidence="5" id="KW-0349">Heme</keyword>
<comment type="subcellular location">
    <subcellularLocation>
        <location evidence="1">Cell membrane</location>
        <topology evidence="1">Multi-pass membrane protein</topology>
    </subcellularLocation>
</comment>
<evidence type="ECO:0000256" key="12">
    <source>
        <dbReference type="SAM" id="Phobius"/>
    </source>
</evidence>
<keyword evidence="10" id="KW-0408">Iron</keyword>
<comment type="similarity">
    <text evidence="2">Belongs to the HupC/HyaC/HydC family.</text>
</comment>
<name>A0A2T3QLX1_PHODM</name>
<dbReference type="Proteomes" id="UP000251647">
    <property type="component" value="Unassembled WGS sequence"/>
</dbReference>
<evidence type="ECO:0000259" key="13">
    <source>
        <dbReference type="Pfam" id="PF01292"/>
    </source>
</evidence>
<evidence type="ECO:0000313" key="14">
    <source>
        <dbReference type="EMBL" id="PSU15377.1"/>
    </source>
</evidence>
<protein>
    <submittedName>
        <fullName evidence="14">Ni/Fe-hydrogenase, b-type cytochrome subunit</fullName>
    </submittedName>
    <submittedName>
        <fullName evidence="15">Quinone-reactive Ni/Fe-hydrogenase B-type cytochrome subunit</fullName>
    </submittedName>
</protein>
<evidence type="ECO:0000256" key="10">
    <source>
        <dbReference type="ARBA" id="ARBA00023004"/>
    </source>
</evidence>
<reference evidence="14 16" key="1">
    <citation type="submission" date="2018-03" db="EMBL/GenBank/DDBJ databases">
        <title>Whole genome sequencing of Histamine producing bacteria.</title>
        <authorList>
            <person name="Butler K."/>
        </authorList>
    </citation>
    <scope>NUCLEOTIDE SEQUENCE [LARGE SCALE GENOMIC DNA]</scope>
    <source>
        <strain evidence="14 16">BT-6</strain>
    </source>
</reference>
<dbReference type="GO" id="GO:0022904">
    <property type="term" value="P:respiratory electron transport chain"/>
    <property type="evidence" value="ECO:0007669"/>
    <property type="project" value="InterPro"/>
</dbReference>
<keyword evidence="11 12" id="KW-0472">Membrane</keyword>
<evidence type="ECO:0000256" key="2">
    <source>
        <dbReference type="ARBA" id="ARBA00008622"/>
    </source>
</evidence>
<dbReference type="NCBIfam" id="TIGR02125">
    <property type="entry name" value="CytB-hydogenase"/>
    <property type="match status" value="1"/>
</dbReference>
<feature type="transmembrane region" description="Helical" evidence="12">
    <location>
        <begin position="126"/>
        <end position="148"/>
    </location>
</feature>
<feature type="transmembrane region" description="Helical" evidence="12">
    <location>
        <begin position="64"/>
        <end position="82"/>
    </location>
</feature>
<evidence type="ECO:0000256" key="5">
    <source>
        <dbReference type="ARBA" id="ARBA00022617"/>
    </source>
</evidence>
<evidence type="ECO:0000256" key="3">
    <source>
        <dbReference type="ARBA" id="ARBA00022448"/>
    </source>
</evidence>
<keyword evidence="9 12" id="KW-1133">Transmembrane helix</keyword>
<feature type="transmembrane region" description="Helical" evidence="12">
    <location>
        <begin position="182"/>
        <end position="203"/>
    </location>
</feature>